<sequence length="456" mass="51840">MDSSDATHRMILPRMSLESGDDFDFPAALQHDVLGSHVATDGASGSAPAVNNELAIISTSQSEPTTSRNAAQRQRQERRGHTKSRRGCYNCKRRRIKCQETRPACGHCAKTGLRCEYPAVPQVVHQPRHQVPLFSLQDMRFFQHFLLTCFPHHPLGNETIWTHEVPCLSQTYEYLMHAVLGLAASDLMSQDPSLVTFAMTHRVKAINAIKRSLSDAPRMDTFEEGNALMATCFALTFQSIVLDDGMAEYMTFIRGIVLVSLQMHYKGVKFLFSNLSHLDTSTILKPHMDALPLVRRDWVDMAIVSLRNLQPLCRHPVEMEYHRLLLEMSTALYRDSFLAYQILSKHYGWWMALPHADFALLIDAGRPTCTLLASHWIALKQVMAPVTEMEFRVRARRPDNPSGDGDASMALGMVRWLRHLNRQVDAAHQGYNGWPVWVEEQLDRDMRAFGKSELRI</sequence>
<organism evidence="1 2">
    <name type="scientific">Hypoxylon rubiginosum</name>
    <dbReference type="NCBI Taxonomy" id="110542"/>
    <lineage>
        <taxon>Eukaryota</taxon>
        <taxon>Fungi</taxon>
        <taxon>Dikarya</taxon>
        <taxon>Ascomycota</taxon>
        <taxon>Pezizomycotina</taxon>
        <taxon>Sordariomycetes</taxon>
        <taxon>Xylariomycetidae</taxon>
        <taxon>Xylariales</taxon>
        <taxon>Hypoxylaceae</taxon>
        <taxon>Hypoxylon</taxon>
    </lineage>
</organism>
<evidence type="ECO:0000313" key="1">
    <source>
        <dbReference type="EMBL" id="KAI6092728.1"/>
    </source>
</evidence>
<evidence type="ECO:0000313" key="2">
    <source>
        <dbReference type="Proteomes" id="UP001497680"/>
    </source>
</evidence>
<dbReference type="Proteomes" id="UP001497680">
    <property type="component" value="Unassembled WGS sequence"/>
</dbReference>
<dbReference type="EMBL" id="MU394282">
    <property type="protein sequence ID" value="KAI6092728.1"/>
    <property type="molecule type" value="Genomic_DNA"/>
</dbReference>
<reference evidence="1 2" key="1">
    <citation type="journal article" date="2022" name="New Phytol.">
        <title>Ecological generalism drives hyperdiversity of secondary metabolite gene clusters in xylarialean endophytes.</title>
        <authorList>
            <person name="Franco M.E.E."/>
            <person name="Wisecaver J.H."/>
            <person name="Arnold A.E."/>
            <person name="Ju Y.M."/>
            <person name="Slot J.C."/>
            <person name="Ahrendt S."/>
            <person name="Moore L.P."/>
            <person name="Eastman K.E."/>
            <person name="Scott K."/>
            <person name="Konkel Z."/>
            <person name="Mondo S.J."/>
            <person name="Kuo A."/>
            <person name="Hayes R.D."/>
            <person name="Haridas S."/>
            <person name="Andreopoulos B."/>
            <person name="Riley R."/>
            <person name="LaButti K."/>
            <person name="Pangilinan J."/>
            <person name="Lipzen A."/>
            <person name="Amirebrahimi M."/>
            <person name="Yan J."/>
            <person name="Adam C."/>
            <person name="Keymanesh K."/>
            <person name="Ng V."/>
            <person name="Louie K."/>
            <person name="Northen T."/>
            <person name="Drula E."/>
            <person name="Henrissat B."/>
            <person name="Hsieh H.M."/>
            <person name="Youens-Clark K."/>
            <person name="Lutzoni F."/>
            <person name="Miadlikowska J."/>
            <person name="Eastwood D.C."/>
            <person name="Hamelin R.C."/>
            <person name="Grigoriev I.V."/>
            <person name="U'Ren J.M."/>
        </authorList>
    </citation>
    <scope>NUCLEOTIDE SEQUENCE [LARGE SCALE GENOMIC DNA]</scope>
    <source>
        <strain evidence="1 2">ER1909</strain>
    </source>
</reference>
<name>A0ACC0DIS8_9PEZI</name>
<proteinExistence type="predicted"/>
<comment type="caution">
    <text evidence="1">The sequence shown here is derived from an EMBL/GenBank/DDBJ whole genome shotgun (WGS) entry which is preliminary data.</text>
</comment>
<protein>
    <submittedName>
        <fullName evidence="1">Uncharacterized protein</fullName>
    </submittedName>
</protein>
<gene>
    <name evidence="1" type="ORF">F4821DRAFT_109983</name>
</gene>
<accession>A0ACC0DIS8</accession>
<keyword evidence="2" id="KW-1185">Reference proteome</keyword>